<evidence type="ECO:0000313" key="5">
    <source>
        <dbReference type="Proteomes" id="UP000483432"/>
    </source>
</evidence>
<dbReference type="InterPro" id="IPR000182">
    <property type="entry name" value="GNAT_dom"/>
</dbReference>
<dbReference type="AlphaFoldDB" id="A0A7C9P9Q3"/>
<dbReference type="InterPro" id="IPR050832">
    <property type="entry name" value="Bact_Acetyltransf"/>
</dbReference>
<dbReference type="Pfam" id="PF00583">
    <property type="entry name" value="Acetyltransf_1"/>
    <property type="match status" value="1"/>
</dbReference>
<evidence type="ECO:0000256" key="2">
    <source>
        <dbReference type="ARBA" id="ARBA00023315"/>
    </source>
</evidence>
<dbReference type="Proteomes" id="UP000483432">
    <property type="component" value="Unassembled WGS sequence"/>
</dbReference>
<gene>
    <name evidence="4" type="ORF">GZ085_14030</name>
</gene>
<dbReference type="InterPro" id="IPR016181">
    <property type="entry name" value="Acyl_CoA_acyltransferase"/>
</dbReference>
<comment type="caution">
    <text evidence="4">The sequence shown here is derived from an EMBL/GenBank/DDBJ whole genome shotgun (WGS) entry which is preliminary data.</text>
</comment>
<dbReference type="PANTHER" id="PTHR43877">
    <property type="entry name" value="AMINOALKYLPHOSPHONATE N-ACETYLTRANSFERASE-RELATED-RELATED"/>
    <property type="match status" value="1"/>
</dbReference>
<dbReference type="CDD" id="cd04301">
    <property type="entry name" value="NAT_SF"/>
    <property type="match status" value="1"/>
</dbReference>
<name>A0A7C9P9Q3_9PROT</name>
<dbReference type="Gene3D" id="3.40.630.30">
    <property type="match status" value="1"/>
</dbReference>
<dbReference type="SUPFAM" id="SSF55729">
    <property type="entry name" value="Acyl-CoA N-acyltransferases (Nat)"/>
    <property type="match status" value="1"/>
</dbReference>
<evidence type="ECO:0000313" key="4">
    <source>
        <dbReference type="EMBL" id="NDP49476.1"/>
    </source>
</evidence>
<feature type="domain" description="N-acetyltransferase" evidence="3">
    <location>
        <begin position="6"/>
        <end position="163"/>
    </location>
</feature>
<proteinExistence type="predicted"/>
<accession>A0A7C9P9Q3</accession>
<protein>
    <submittedName>
        <fullName evidence="4">GNAT family N-acetyltransferase</fullName>
    </submittedName>
</protein>
<keyword evidence="2" id="KW-0012">Acyltransferase</keyword>
<organism evidence="4 5">
    <name type="scientific">Sulfuriferula multivorans</name>
    <dbReference type="NCBI Taxonomy" id="1559896"/>
    <lineage>
        <taxon>Bacteria</taxon>
        <taxon>Pseudomonadati</taxon>
        <taxon>Pseudomonadota</taxon>
        <taxon>Betaproteobacteria</taxon>
        <taxon>Nitrosomonadales</taxon>
        <taxon>Sulfuricellaceae</taxon>
        <taxon>Sulfuriferula</taxon>
    </lineage>
</organism>
<dbReference type="PROSITE" id="PS51186">
    <property type="entry name" value="GNAT"/>
    <property type="match status" value="1"/>
</dbReference>
<evidence type="ECO:0000259" key="3">
    <source>
        <dbReference type="PROSITE" id="PS51186"/>
    </source>
</evidence>
<dbReference type="EMBL" id="JAAFGW010000282">
    <property type="protein sequence ID" value="NDP49476.1"/>
    <property type="molecule type" value="Genomic_DNA"/>
</dbReference>
<sequence>MSDALFHVRRLNAEDIAPVSALARVVWQSTYPALISQAQIDAMLSDRYATSHIRSQREDPTHGWWVAHQNLTLVGFAHALLDPIDCKLDKLYVHPDTQGQGVGRTLLLSIQQWARRQHAGRLWLQVNRGNTQAITAYQKYGFRIIESRVFDIGNGFVMDDHLMEQRL</sequence>
<dbReference type="GO" id="GO:0016747">
    <property type="term" value="F:acyltransferase activity, transferring groups other than amino-acyl groups"/>
    <property type="evidence" value="ECO:0007669"/>
    <property type="project" value="InterPro"/>
</dbReference>
<keyword evidence="1 4" id="KW-0808">Transferase</keyword>
<reference evidence="4 5" key="1">
    <citation type="submission" date="2019-09" db="EMBL/GenBank/DDBJ databases">
        <title>H2 Metabolism Revealed by Metagenomic Analysis in Subglacial Sediment of East Antarctica.</title>
        <authorList>
            <person name="Yang Z."/>
            <person name="Zhang Y."/>
            <person name="Lv Y."/>
            <person name="Yan W."/>
            <person name="Xiao X."/>
            <person name="Sun B."/>
            <person name="Ma H."/>
        </authorList>
    </citation>
    <scope>NUCLEOTIDE SEQUENCE [LARGE SCALE GENOMIC DNA]</scope>
    <source>
        <strain evidence="4">Bin2_2</strain>
    </source>
</reference>
<evidence type="ECO:0000256" key="1">
    <source>
        <dbReference type="ARBA" id="ARBA00022679"/>
    </source>
</evidence>